<proteinExistence type="inferred from homology"/>
<evidence type="ECO:0000259" key="11">
    <source>
        <dbReference type="Pfam" id="PF01478"/>
    </source>
</evidence>
<comment type="subcellular location">
    <subcellularLocation>
        <location evidence="1">Cell inner membrane</location>
        <topology evidence="1">Multi-pass membrane protein</topology>
    </subcellularLocation>
    <subcellularLocation>
        <location evidence="9">Cell membrane</location>
        <topology evidence="9">Multi-pass membrane protein</topology>
    </subcellularLocation>
</comment>
<dbReference type="EMBL" id="JAUHQA010000001">
    <property type="protein sequence ID" value="MDN4481677.1"/>
    <property type="molecule type" value="Genomic_DNA"/>
</dbReference>
<feature type="domain" description="Prepilin type IV endopeptidase peptidase" evidence="11">
    <location>
        <begin position="104"/>
        <end position="215"/>
    </location>
</feature>
<feature type="domain" description="Prepilin peptidase A24 N-terminal" evidence="12">
    <location>
        <begin position="11"/>
        <end position="93"/>
    </location>
</feature>
<evidence type="ECO:0000259" key="12">
    <source>
        <dbReference type="Pfam" id="PF06750"/>
    </source>
</evidence>
<comment type="caution">
    <text evidence="13">The sequence shown here is derived from an EMBL/GenBank/DDBJ whole genome shotgun (WGS) entry which is preliminary data.</text>
</comment>
<dbReference type="PANTHER" id="PTHR30487">
    <property type="entry name" value="TYPE 4 PREPILIN-LIKE PROTEINS LEADER PEPTIDE-PROCESSING ENZYME"/>
    <property type="match status" value="1"/>
</dbReference>
<feature type="transmembrane region" description="Helical" evidence="10">
    <location>
        <begin position="151"/>
        <end position="172"/>
    </location>
</feature>
<protein>
    <recommendedName>
        <fullName evidence="9">Prepilin leader peptidase/N-methyltransferase</fullName>
        <ecNumber evidence="9">2.1.1.-</ecNumber>
        <ecNumber evidence="9">3.4.23.43</ecNumber>
    </recommendedName>
</protein>
<keyword evidence="9" id="KW-0808">Transferase</keyword>
<dbReference type="EC" id="3.4.23.43" evidence="9"/>
<keyword evidence="9" id="KW-0645">Protease</keyword>
<evidence type="ECO:0000313" key="14">
    <source>
        <dbReference type="Proteomes" id="UP001172708"/>
    </source>
</evidence>
<gene>
    <name evidence="13" type="ORF">QQX02_12170</name>
</gene>
<evidence type="ECO:0000256" key="6">
    <source>
        <dbReference type="ARBA" id="ARBA00022989"/>
    </source>
</evidence>
<accession>A0ABT8GJR5</accession>
<dbReference type="InterPro" id="IPR000045">
    <property type="entry name" value="Prepilin_IV_endopep_pep"/>
</dbReference>
<comment type="function">
    <text evidence="9">Plays an essential role in type IV pili and type II pseudopili formation by proteolytically removing the leader sequence from substrate proteins and subsequently monomethylating the alpha-amino group of the newly exposed N-terminal phenylalanine.</text>
</comment>
<comment type="catalytic activity">
    <reaction evidence="9">
        <text>Typically cleaves a -Gly-|-Phe- bond to release an N-terminal, basic peptide of 5-8 residues from type IV prepilin, and then N-methylates the new N-terminal amino group, the methyl donor being S-adenosyl-L-methionine.</text>
        <dbReference type="EC" id="3.4.23.43"/>
    </reaction>
</comment>
<keyword evidence="4" id="KW-0997">Cell inner membrane</keyword>
<keyword evidence="6 10" id="KW-1133">Transmembrane helix</keyword>
<evidence type="ECO:0000256" key="2">
    <source>
        <dbReference type="ARBA" id="ARBA00005801"/>
    </source>
</evidence>
<evidence type="ECO:0000313" key="13">
    <source>
        <dbReference type="EMBL" id="MDN4481677.1"/>
    </source>
</evidence>
<dbReference type="PANTHER" id="PTHR30487:SF0">
    <property type="entry name" value="PREPILIN LEADER PEPTIDASE_N-METHYLTRANSFERASE-RELATED"/>
    <property type="match status" value="1"/>
</dbReference>
<feature type="transmembrane region" description="Helical" evidence="10">
    <location>
        <begin position="127"/>
        <end position="145"/>
    </location>
</feature>
<feature type="transmembrane region" description="Helical" evidence="10">
    <location>
        <begin position="235"/>
        <end position="255"/>
    </location>
</feature>
<dbReference type="InterPro" id="IPR014032">
    <property type="entry name" value="Peptidase_A24A_bac"/>
</dbReference>
<keyword evidence="9" id="KW-0378">Hydrolase</keyword>
<evidence type="ECO:0000256" key="3">
    <source>
        <dbReference type="ARBA" id="ARBA00022475"/>
    </source>
</evidence>
<comment type="similarity">
    <text evidence="2 8">Belongs to the peptidase A24 family.</text>
</comment>
<keyword evidence="9" id="KW-0511">Multifunctional enzyme</keyword>
<dbReference type="InterPro" id="IPR050882">
    <property type="entry name" value="Prepilin_peptidase/N-MTase"/>
</dbReference>
<reference evidence="13" key="1">
    <citation type="submission" date="2023-06" db="EMBL/GenBank/DDBJ databases">
        <title>Egi l300058.</title>
        <authorList>
            <person name="Gao L."/>
            <person name="Fang B.-Z."/>
            <person name="Li W.-J."/>
        </authorList>
    </citation>
    <scope>NUCLEOTIDE SEQUENCE</scope>
    <source>
        <strain evidence="13">EGI L300058</strain>
    </source>
</reference>
<dbReference type="Proteomes" id="UP001172708">
    <property type="component" value="Unassembled WGS sequence"/>
</dbReference>
<keyword evidence="3" id="KW-1003">Cell membrane</keyword>
<evidence type="ECO:0000256" key="4">
    <source>
        <dbReference type="ARBA" id="ARBA00022519"/>
    </source>
</evidence>
<dbReference type="Pfam" id="PF06750">
    <property type="entry name" value="A24_N_bact"/>
    <property type="match status" value="1"/>
</dbReference>
<dbReference type="PRINTS" id="PR00864">
    <property type="entry name" value="PREPILNPTASE"/>
</dbReference>
<keyword evidence="9" id="KW-0489">Methyltransferase</keyword>
<organism evidence="13 14">
    <name type="scientific">Demequina muriae</name>
    <dbReference type="NCBI Taxonomy" id="3051664"/>
    <lineage>
        <taxon>Bacteria</taxon>
        <taxon>Bacillati</taxon>
        <taxon>Actinomycetota</taxon>
        <taxon>Actinomycetes</taxon>
        <taxon>Micrococcales</taxon>
        <taxon>Demequinaceae</taxon>
        <taxon>Demequina</taxon>
    </lineage>
</organism>
<feature type="transmembrane region" description="Helical" evidence="10">
    <location>
        <begin position="85"/>
        <end position="115"/>
    </location>
</feature>
<dbReference type="Pfam" id="PF01478">
    <property type="entry name" value="Peptidase_A24"/>
    <property type="match status" value="1"/>
</dbReference>
<keyword evidence="5 9" id="KW-0812">Transmembrane</keyword>
<evidence type="ECO:0000256" key="8">
    <source>
        <dbReference type="RuleBase" id="RU003793"/>
    </source>
</evidence>
<sequence length="261" mass="27162">MENVLIAVCVLLGLALGSFANVVIHRVPRGESIVSPPSACPQCGSPIRPQHNIPVIGWLWLRGRCADCSAPISGRYPAIEAVTAVLFGVIAWATGLSWTLPLLLVLAFFSIVLAAVDLETRRLPDRIVLPFAALAVICIVALAVANGDIGVIVRAAVGAAALGAFYLAAFLAYPRGMGFGDVKLAPVLGALLGSLGWAQLAVGGFSAFVWGSLVGVGVMIAQRRGRGVTIPFGPWMLLGAWTGVIVGAPVGQWYLEVMGLT</sequence>
<name>A0ABT8GJR5_9MICO</name>
<evidence type="ECO:0000256" key="9">
    <source>
        <dbReference type="RuleBase" id="RU003794"/>
    </source>
</evidence>
<dbReference type="Gene3D" id="1.20.120.1220">
    <property type="match status" value="1"/>
</dbReference>
<dbReference type="EC" id="2.1.1.-" evidence="9"/>
<feature type="transmembrane region" description="Helical" evidence="10">
    <location>
        <begin position="207"/>
        <end position="223"/>
    </location>
</feature>
<keyword evidence="14" id="KW-1185">Reference proteome</keyword>
<dbReference type="RefSeq" id="WP_301143408.1">
    <property type="nucleotide sequence ID" value="NZ_JAUHQA010000001.1"/>
</dbReference>
<dbReference type="InterPro" id="IPR010627">
    <property type="entry name" value="Prepilin_pept_A24_N"/>
</dbReference>
<evidence type="ECO:0000256" key="7">
    <source>
        <dbReference type="ARBA" id="ARBA00023136"/>
    </source>
</evidence>
<evidence type="ECO:0000256" key="5">
    <source>
        <dbReference type="ARBA" id="ARBA00022692"/>
    </source>
</evidence>
<evidence type="ECO:0000256" key="1">
    <source>
        <dbReference type="ARBA" id="ARBA00004429"/>
    </source>
</evidence>
<evidence type="ECO:0000256" key="10">
    <source>
        <dbReference type="SAM" id="Phobius"/>
    </source>
</evidence>
<keyword evidence="7 10" id="KW-0472">Membrane</keyword>